<gene>
    <name evidence="2" type="ORF">SAMN05216354_2778</name>
</gene>
<evidence type="ECO:0000313" key="2">
    <source>
        <dbReference type="EMBL" id="SEG10376.1"/>
    </source>
</evidence>
<reference evidence="2 3" key="1">
    <citation type="submission" date="2016-10" db="EMBL/GenBank/DDBJ databases">
        <authorList>
            <person name="de Groot N.N."/>
        </authorList>
    </citation>
    <scope>NUCLEOTIDE SEQUENCE [LARGE SCALE GENOMIC DNA]</scope>
    <source>
        <strain evidence="2 3">AR32</strain>
    </source>
</reference>
<feature type="domain" description="Peptidase C1A papain C-terminal" evidence="1">
    <location>
        <begin position="32"/>
        <end position="235"/>
    </location>
</feature>
<dbReference type="GeneID" id="32572764"/>
<dbReference type="InterPro" id="IPR038765">
    <property type="entry name" value="Papain-like_cys_pep_sf"/>
</dbReference>
<dbReference type="AlphaFoldDB" id="A0A1H5XGP9"/>
<dbReference type="GO" id="GO:0006508">
    <property type="term" value="P:proteolysis"/>
    <property type="evidence" value="ECO:0007669"/>
    <property type="project" value="InterPro"/>
</dbReference>
<keyword evidence="2" id="KW-0378">Hydrolase</keyword>
<dbReference type="Gene3D" id="3.90.70.10">
    <property type="entry name" value="Cysteine proteinases"/>
    <property type="match status" value="3"/>
</dbReference>
<evidence type="ECO:0000259" key="1">
    <source>
        <dbReference type="Pfam" id="PF00112"/>
    </source>
</evidence>
<proteinExistence type="predicted"/>
<dbReference type="Pfam" id="PF00112">
    <property type="entry name" value="Peptidase_C1"/>
    <property type="match status" value="1"/>
</dbReference>
<dbReference type="InterPro" id="IPR000668">
    <property type="entry name" value="Peptidase_C1A_C"/>
</dbReference>
<accession>A0A1H5XGP9</accession>
<dbReference type="SUPFAM" id="SSF54001">
    <property type="entry name" value="Cysteine proteinases"/>
    <property type="match status" value="1"/>
</dbReference>
<dbReference type="GO" id="GO:0008234">
    <property type="term" value="F:cysteine-type peptidase activity"/>
    <property type="evidence" value="ECO:0007669"/>
    <property type="project" value="InterPro"/>
</dbReference>
<protein>
    <submittedName>
        <fullName evidence="2">Bleomycin hydrolase</fullName>
    </submittedName>
</protein>
<evidence type="ECO:0000313" key="3">
    <source>
        <dbReference type="Proteomes" id="UP000236735"/>
    </source>
</evidence>
<dbReference type="EMBL" id="FNUV01000009">
    <property type="protein sequence ID" value="SEG10376.1"/>
    <property type="molecule type" value="Genomic_DNA"/>
</dbReference>
<name>A0A1H5XGP9_XYLRU</name>
<organism evidence="2 3">
    <name type="scientific">Xylanibacter ruminicola</name>
    <name type="common">Prevotella ruminicola</name>
    <dbReference type="NCBI Taxonomy" id="839"/>
    <lineage>
        <taxon>Bacteria</taxon>
        <taxon>Pseudomonadati</taxon>
        <taxon>Bacteroidota</taxon>
        <taxon>Bacteroidia</taxon>
        <taxon>Bacteroidales</taxon>
        <taxon>Prevotellaceae</taxon>
        <taxon>Xylanibacter</taxon>
    </lineage>
</organism>
<dbReference type="Proteomes" id="UP000236735">
    <property type="component" value="Unassembled WGS sequence"/>
</dbReference>
<dbReference type="RefSeq" id="WP_036913901.1">
    <property type="nucleotide sequence ID" value="NZ_FNUV01000009.1"/>
</dbReference>
<sequence length="254" mass="29506">MKRIFTILFVFLLCIGCTQKEPEHFTNEMLNRMTPIKDQGDSETCWIYAMLAAIETEHLSWGDSVNLSPYYIEKLMEQEPDAPKNKHGEAATLLRLIEKYGIVGYDAMRKVETPAPKWVFMLGATYTPQEFARSVCKPGEYIQLMSNSDKTYYQEIELETEDNWLHDRYLNIPMDSLIQKTEHAVRQHHGVCWSDDKHSMAIVGIAHDEDGNKYFIMKNSWGSDRPYGGLDYIAFVHFREHTISVVMTKEAYQN</sequence>